<evidence type="ECO:0000256" key="3">
    <source>
        <dbReference type="ARBA" id="ARBA00022679"/>
    </source>
</evidence>
<dbReference type="InterPro" id="IPR001917">
    <property type="entry name" value="Aminotrans_II_pyridoxalP_BS"/>
</dbReference>
<dbReference type="SUPFAM" id="SSF53383">
    <property type="entry name" value="PLP-dependent transferases"/>
    <property type="match status" value="1"/>
</dbReference>
<dbReference type="InterPro" id="IPR004839">
    <property type="entry name" value="Aminotransferase_I/II_large"/>
</dbReference>
<dbReference type="AlphaFoldDB" id="X1IT12"/>
<dbReference type="PANTHER" id="PTHR42885">
    <property type="entry name" value="HISTIDINOL-PHOSPHATE AMINOTRANSFERASE-RELATED"/>
    <property type="match status" value="1"/>
</dbReference>
<evidence type="ECO:0000259" key="5">
    <source>
        <dbReference type="Pfam" id="PF00155"/>
    </source>
</evidence>
<dbReference type="InterPro" id="IPR015421">
    <property type="entry name" value="PyrdxlP-dep_Trfase_major"/>
</dbReference>
<keyword evidence="4" id="KW-0663">Pyridoxal phosphate</keyword>
<dbReference type="PANTHER" id="PTHR42885:SF2">
    <property type="entry name" value="HISTIDINOL-PHOSPHATE AMINOTRANSFERASE"/>
    <property type="match status" value="1"/>
</dbReference>
<comment type="cofactor">
    <cofactor evidence="1">
        <name>pyridoxal 5'-phosphate</name>
        <dbReference type="ChEBI" id="CHEBI:597326"/>
    </cofactor>
</comment>
<name>X1IT12_9ZZZZ</name>
<dbReference type="Pfam" id="PF00155">
    <property type="entry name" value="Aminotran_1_2"/>
    <property type="match status" value="1"/>
</dbReference>
<proteinExistence type="predicted"/>
<keyword evidence="3" id="KW-0808">Transferase</keyword>
<dbReference type="Gene3D" id="3.40.640.10">
    <property type="entry name" value="Type I PLP-dependent aspartate aminotransferase-like (Major domain)"/>
    <property type="match status" value="1"/>
</dbReference>
<dbReference type="CDD" id="cd00609">
    <property type="entry name" value="AAT_like"/>
    <property type="match status" value="1"/>
</dbReference>
<reference evidence="6" key="1">
    <citation type="journal article" date="2014" name="Front. Microbiol.">
        <title>High frequency of phylogenetically diverse reductive dehalogenase-homologous genes in deep subseafloor sedimentary metagenomes.</title>
        <authorList>
            <person name="Kawai M."/>
            <person name="Futagami T."/>
            <person name="Toyoda A."/>
            <person name="Takaki Y."/>
            <person name="Nishi S."/>
            <person name="Hori S."/>
            <person name="Arai W."/>
            <person name="Tsubouchi T."/>
            <person name="Morono Y."/>
            <person name="Uchiyama I."/>
            <person name="Ito T."/>
            <person name="Fujiyama A."/>
            <person name="Inagaki F."/>
            <person name="Takami H."/>
        </authorList>
    </citation>
    <scope>NUCLEOTIDE SEQUENCE</scope>
    <source>
        <strain evidence="6">Expedition CK06-06</strain>
    </source>
</reference>
<evidence type="ECO:0000313" key="6">
    <source>
        <dbReference type="EMBL" id="GAH85571.1"/>
    </source>
</evidence>
<gene>
    <name evidence="6" type="ORF">S03H2_59862</name>
</gene>
<dbReference type="GO" id="GO:0008483">
    <property type="term" value="F:transaminase activity"/>
    <property type="evidence" value="ECO:0007669"/>
    <property type="project" value="UniProtKB-KW"/>
</dbReference>
<dbReference type="InterPro" id="IPR015422">
    <property type="entry name" value="PyrdxlP-dep_Trfase_small"/>
</dbReference>
<keyword evidence="2" id="KW-0032">Aminotransferase</keyword>
<sequence>MQIRLDKNEMPSPPPMEIIEEVKLSIDQINRYTPQNEVNKLVGLLSEYADVPQEALILSSGSDILIKEFIYLFSKGRQIIIVEPTFFLISNAAQKTYSPILKVRLKEPEFNLPLEPLLDEINKPTLMVIDNPNNPTGNLLLDEKDVKILLENENVILLVDEAYFEFSKVGFADLINNYSNLAISRTLSKSFGLAGSGIGYLIVGDLAQQRFSGLEIMLPYPSIIAGIQALN</sequence>
<feature type="domain" description="Aminotransferase class I/classII large" evidence="5">
    <location>
        <begin position="2"/>
        <end position="203"/>
    </location>
</feature>
<protein>
    <recommendedName>
        <fullName evidence="5">Aminotransferase class I/classII large domain-containing protein</fullName>
    </recommendedName>
</protein>
<dbReference type="Gene3D" id="3.90.1150.10">
    <property type="entry name" value="Aspartate Aminotransferase, domain 1"/>
    <property type="match status" value="1"/>
</dbReference>
<comment type="caution">
    <text evidence="6">The sequence shown here is derived from an EMBL/GenBank/DDBJ whole genome shotgun (WGS) entry which is preliminary data.</text>
</comment>
<evidence type="ECO:0000256" key="1">
    <source>
        <dbReference type="ARBA" id="ARBA00001933"/>
    </source>
</evidence>
<dbReference type="EMBL" id="BARU01038522">
    <property type="protein sequence ID" value="GAH85571.1"/>
    <property type="molecule type" value="Genomic_DNA"/>
</dbReference>
<evidence type="ECO:0000256" key="2">
    <source>
        <dbReference type="ARBA" id="ARBA00022576"/>
    </source>
</evidence>
<feature type="non-terminal residue" evidence="6">
    <location>
        <position position="231"/>
    </location>
</feature>
<dbReference type="InterPro" id="IPR015424">
    <property type="entry name" value="PyrdxlP-dep_Trfase"/>
</dbReference>
<evidence type="ECO:0000256" key="4">
    <source>
        <dbReference type="ARBA" id="ARBA00022898"/>
    </source>
</evidence>
<accession>X1IT12</accession>
<dbReference type="PROSITE" id="PS00599">
    <property type="entry name" value="AA_TRANSFER_CLASS_2"/>
    <property type="match status" value="1"/>
</dbReference>
<organism evidence="6">
    <name type="scientific">marine sediment metagenome</name>
    <dbReference type="NCBI Taxonomy" id="412755"/>
    <lineage>
        <taxon>unclassified sequences</taxon>
        <taxon>metagenomes</taxon>
        <taxon>ecological metagenomes</taxon>
    </lineage>
</organism>
<dbReference type="GO" id="GO:0030170">
    <property type="term" value="F:pyridoxal phosphate binding"/>
    <property type="evidence" value="ECO:0007669"/>
    <property type="project" value="InterPro"/>
</dbReference>